<protein>
    <submittedName>
        <fullName evidence="1">Uncharacterized protein</fullName>
    </submittedName>
</protein>
<dbReference type="EMBL" id="MT142369">
    <property type="protein sequence ID" value="QJA79163.1"/>
    <property type="molecule type" value="Genomic_DNA"/>
</dbReference>
<evidence type="ECO:0000313" key="1">
    <source>
        <dbReference type="EMBL" id="QJA48440.1"/>
    </source>
</evidence>
<gene>
    <name evidence="2" type="ORF">MM415A00941_0010</name>
    <name evidence="1" type="ORF">TM448A00947_0010</name>
</gene>
<dbReference type="EMBL" id="MT144084">
    <property type="protein sequence ID" value="QJA48440.1"/>
    <property type="molecule type" value="Genomic_DNA"/>
</dbReference>
<proteinExistence type="predicted"/>
<dbReference type="AlphaFoldDB" id="A0A6H1ZMK6"/>
<organism evidence="1">
    <name type="scientific">viral metagenome</name>
    <dbReference type="NCBI Taxonomy" id="1070528"/>
    <lineage>
        <taxon>unclassified sequences</taxon>
        <taxon>metagenomes</taxon>
        <taxon>organismal metagenomes</taxon>
    </lineage>
</organism>
<reference evidence="1" key="1">
    <citation type="submission" date="2020-03" db="EMBL/GenBank/DDBJ databases">
        <title>The deep terrestrial virosphere.</title>
        <authorList>
            <person name="Holmfeldt K."/>
            <person name="Nilsson E."/>
            <person name="Simone D."/>
            <person name="Lopez-Fernandez M."/>
            <person name="Wu X."/>
            <person name="de Brujin I."/>
            <person name="Lundin D."/>
            <person name="Andersson A."/>
            <person name="Bertilsson S."/>
            <person name="Dopson M."/>
        </authorList>
    </citation>
    <scope>NUCLEOTIDE SEQUENCE</scope>
    <source>
        <strain evidence="2">MM415A00941</strain>
        <strain evidence="1">TM448A00947</strain>
    </source>
</reference>
<sequence length="243" mass="25545">MKKRFLFVLLLAVALAGAALAATTWDQTWARFDQLWVGSTSDTPTQTLGTNGAYIKGAVEIDGVLYADGGVNTTSGSISATEIADVVRYFQLPLMSFTTDGAAITASTAPGLEVDDLIPNIVWADGETTPIQISFRVPDDYASGGAFKVLATESDSTTPNQVDFSVYVNSDGTAADSSATNQTPVALVGTTSTPDEVTLTVVTDFSALAAGKWVTLNVWRDDVATGTGDLEIKGIVFYYTATQ</sequence>
<name>A0A6H1ZMK6_9ZZZZ</name>
<accession>A0A6H1ZMK6</accession>
<evidence type="ECO:0000313" key="2">
    <source>
        <dbReference type="EMBL" id="QJA79163.1"/>
    </source>
</evidence>